<dbReference type="EMBL" id="JACHFE010000008">
    <property type="protein sequence ID" value="MBB5322336.1"/>
    <property type="molecule type" value="Genomic_DNA"/>
</dbReference>
<dbReference type="AlphaFoldDB" id="A0A840UMM2"/>
<evidence type="ECO:0000313" key="1">
    <source>
        <dbReference type="EMBL" id="MBB5322336.1"/>
    </source>
</evidence>
<dbReference type="Proteomes" id="UP000591735">
    <property type="component" value="Unassembled WGS sequence"/>
</dbReference>
<keyword evidence="2" id="KW-1185">Reference proteome</keyword>
<gene>
    <name evidence="1" type="ORF">HNR38_002837</name>
</gene>
<sequence>MDQYQDTGLIFAGNIYMSEIVDGVPGEFAGPINVSRLEMTPPQPESVDRTSYQRDTYGQVLDSVNLPGEAPRMAMDFDSLPSGLLADALAGTSEAYSATVQTVTGESVTLKQGLWKKLPYPNVDESTITVTLDSDGTTELVRGTDYDVEPVSGLIRALNETGAVAVTVDFDTLEASGQRILGATEISKKRQIIMDGVNLVTGKKAHVTIHSASFSATQALDLMAREMITGTLEGTMTTPAGKTSPYEVVMHD</sequence>
<reference evidence="1 2" key="1">
    <citation type="submission" date="2020-08" db="EMBL/GenBank/DDBJ databases">
        <title>Genomic Encyclopedia of Type Strains, Phase IV (KMG-IV): sequencing the most valuable type-strain genomes for metagenomic binning, comparative biology and taxonomic classification.</title>
        <authorList>
            <person name="Goeker M."/>
        </authorList>
    </citation>
    <scope>NUCLEOTIDE SEQUENCE [LARGE SCALE GENOMIC DNA]</scope>
    <source>
        <strain evidence="1 2">DSM 22359</strain>
    </source>
</reference>
<name>A0A840UMM2_9GAMM</name>
<evidence type="ECO:0000313" key="2">
    <source>
        <dbReference type="Proteomes" id="UP000591735"/>
    </source>
</evidence>
<protein>
    <submittedName>
        <fullName evidence="1">Uncharacterized protein</fullName>
    </submittedName>
</protein>
<dbReference type="RefSeq" id="WP_183705430.1">
    <property type="nucleotide sequence ID" value="NZ_JACHFE010000008.1"/>
</dbReference>
<comment type="caution">
    <text evidence="1">The sequence shown here is derived from an EMBL/GenBank/DDBJ whole genome shotgun (WGS) entry which is preliminary data.</text>
</comment>
<organism evidence="1 2">
    <name type="scientific">Marinobacter oulmenensis</name>
    <dbReference type="NCBI Taxonomy" id="643747"/>
    <lineage>
        <taxon>Bacteria</taxon>
        <taxon>Pseudomonadati</taxon>
        <taxon>Pseudomonadota</taxon>
        <taxon>Gammaproteobacteria</taxon>
        <taxon>Pseudomonadales</taxon>
        <taxon>Marinobacteraceae</taxon>
        <taxon>Marinobacter</taxon>
    </lineage>
</organism>
<accession>A0A840UMM2</accession>
<proteinExistence type="predicted"/>